<dbReference type="GO" id="GO:0070593">
    <property type="term" value="P:dendrite self-avoidance"/>
    <property type="evidence" value="ECO:0007669"/>
    <property type="project" value="TreeGrafter"/>
</dbReference>
<dbReference type="PANTHER" id="PTHR10075:SF100">
    <property type="entry name" value="FASCICLIN-2"/>
    <property type="match status" value="1"/>
</dbReference>
<dbReference type="GO" id="GO:0030424">
    <property type="term" value="C:axon"/>
    <property type="evidence" value="ECO:0007669"/>
    <property type="project" value="TreeGrafter"/>
</dbReference>
<feature type="region of interest" description="Disordered" evidence="2">
    <location>
        <begin position="831"/>
        <end position="998"/>
    </location>
</feature>
<gene>
    <name evidence="4" type="primary">Igsf10_1</name>
    <name evidence="4" type="ORF">CALNIC_R15222</name>
</gene>
<feature type="compositionally biased region" description="Polar residues" evidence="2">
    <location>
        <begin position="886"/>
        <end position="900"/>
    </location>
</feature>
<dbReference type="SMART" id="SM00408">
    <property type="entry name" value="IGc2"/>
    <property type="match status" value="1"/>
</dbReference>
<feature type="region of interest" description="Disordered" evidence="2">
    <location>
        <begin position="576"/>
        <end position="624"/>
    </location>
</feature>
<proteinExistence type="predicted"/>
<dbReference type="GO" id="GO:0098632">
    <property type="term" value="F:cell-cell adhesion mediator activity"/>
    <property type="evidence" value="ECO:0007669"/>
    <property type="project" value="TreeGrafter"/>
</dbReference>
<evidence type="ECO:0000259" key="3">
    <source>
        <dbReference type="PROSITE" id="PS50835"/>
    </source>
</evidence>
<comment type="caution">
    <text evidence="4">The sequence shown here is derived from an EMBL/GenBank/DDBJ whole genome shotgun (WGS) entry which is preliminary data.</text>
</comment>
<feature type="compositionally biased region" description="Polar residues" evidence="2">
    <location>
        <begin position="505"/>
        <end position="515"/>
    </location>
</feature>
<feature type="non-terminal residue" evidence="4">
    <location>
        <position position="1"/>
    </location>
</feature>
<dbReference type="PANTHER" id="PTHR10075">
    <property type="entry name" value="BASIGIN RELATED"/>
    <property type="match status" value="1"/>
</dbReference>
<name>A0A7K6TIY8_CALNI</name>
<evidence type="ECO:0000256" key="2">
    <source>
        <dbReference type="SAM" id="MobiDB-lite"/>
    </source>
</evidence>
<feature type="compositionally biased region" description="Polar residues" evidence="2">
    <location>
        <begin position="771"/>
        <end position="783"/>
    </location>
</feature>
<dbReference type="EMBL" id="VZSB01003388">
    <property type="protein sequence ID" value="NWX09865.1"/>
    <property type="molecule type" value="Genomic_DNA"/>
</dbReference>
<feature type="region of interest" description="Disordered" evidence="2">
    <location>
        <begin position="767"/>
        <end position="793"/>
    </location>
</feature>
<keyword evidence="5" id="KW-1185">Reference proteome</keyword>
<dbReference type="InterPro" id="IPR007110">
    <property type="entry name" value="Ig-like_dom"/>
</dbReference>
<evidence type="ECO:0000313" key="5">
    <source>
        <dbReference type="Proteomes" id="UP000546235"/>
    </source>
</evidence>
<evidence type="ECO:0000313" key="4">
    <source>
        <dbReference type="EMBL" id="NWX09865.1"/>
    </source>
</evidence>
<dbReference type="PROSITE" id="PS50835">
    <property type="entry name" value="IG_LIKE"/>
    <property type="match status" value="1"/>
</dbReference>
<dbReference type="CDD" id="cd00096">
    <property type="entry name" value="Ig"/>
    <property type="match status" value="1"/>
</dbReference>
<dbReference type="Gene3D" id="2.60.40.10">
    <property type="entry name" value="Immunoglobulins"/>
    <property type="match status" value="1"/>
</dbReference>
<dbReference type="GO" id="GO:0005886">
    <property type="term" value="C:plasma membrane"/>
    <property type="evidence" value="ECO:0007669"/>
    <property type="project" value="TreeGrafter"/>
</dbReference>
<reference evidence="4 5" key="1">
    <citation type="submission" date="2019-09" db="EMBL/GenBank/DDBJ databases">
        <title>Bird 10,000 Genomes (B10K) Project - Family phase.</title>
        <authorList>
            <person name="Zhang G."/>
        </authorList>
    </citation>
    <scope>NUCLEOTIDE SEQUENCE [LARGE SCALE GENOMIC DNA]</scope>
    <source>
        <strain evidence="4">OUT-0007</strain>
        <tissue evidence="4">Blood</tissue>
    </source>
</reference>
<feature type="non-terminal residue" evidence="4">
    <location>
        <position position="998"/>
    </location>
</feature>
<feature type="compositionally biased region" description="Low complexity" evidence="2">
    <location>
        <begin position="585"/>
        <end position="595"/>
    </location>
</feature>
<dbReference type="InterPro" id="IPR036179">
    <property type="entry name" value="Ig-like_dom_sf"/>
</dbReference>
<evidence type="ECO:0000256" key="1">
    <source>
        <dbReference type="ARBA" id="ARBA00023319"/>
    </source>
</evidence>
<accession>A0A7K6TIY8</accession>
<dbReference type="InterPro" id="IPR003598">
    <property type="entry name" value="Ig_sub2"/>
</dbReference>
<feature type="compositionally biased region" description="Basic residues" evidence="2">
    <location>
        <begin position="831"/>
        <end position="846"/>
    </location>
</feature>
<feature type="region of interest" description="Disordered" evidence="2">
    <location>
        <begin position="505"/>
        <end position="524"/>
    </location>
</feature>
<feature type="compositionally biased region" description="Pro residues" evidence="2">
    <location>
        <begin position="985"/>
        <end position="998"/>
    </location>
</feature>
<sequence length="998" mass="107121">EDGRIMVVETGTLTLQTADTFDTGLYHCIGTNGNDADALTFRITVVDPYVEHNSINGAHVSAFVGSTLDLPCTSTAVPDAAVSWVLPECEILHHSVRNKHVFDNGTLRIQGVTERDSGYYRCVAANQYGVDLLVLHVLVREDETTLQTKHMAAREWDEGDGSGHAVLAPAVTQNHPVAALEASTARAESAAASKGWVAQSAQQRNSYGRTAYRLSRDRTGRRFRGHRRQFGSSARRVDPQRWAAFLEKTKRNSTLVEKREVATKPPIEVRKFSEAPGDEEETSGDVLSPEEELMIPVTARATAPGTGRAMGRVTPAAAGVTTGSTPARKTSLLGTAAVTALPSPFSLTVSSDSRGPQTHLNPTITNSWERSDLSQISANGIKQSTVPNEASRTSTLLPAAQRLVYSEESNNRHLKSVSMAPETDITDTSKSVFSQSTVDKLHGFTESIDKISTKTDQQISVVTVSEPSLGLGHTYVHRTQKRVTPEAPLASAVITHQQIQNMQDVTTRTPQTQQQHGKRRKISGRRRLLRPGRIPSMKEHKYSFGRPGSVRGNTAVAADVQLNIKYESSFPTLDNVSSSIHQSGPAAPLSSPSALDMPLEQPTGAPHHTASFRGEERQPGAGQTATVAVVPLVAEDTQDAPQWKSEPSAPFQTNTDRVQPFSISLPATAIHTAHVATEMPQTVSTTVSSALQSVSPNVKPRTSQKNSQRGNITWEHRFGNGAQQKVTKKLPKPWTDVFPSTEVPTVLPETTAASSMSKTSPLHLMPVSAGGNHSSAHYGNGNSEDLPAAKPQSYSRPATTAAKDMDVMNLKPAVIPIITPQTDTKITKSKVFRVGRKRGQRRKKPLKTPALPSVPAGRSTAMVAAPLPTAATRTSATPVTRRDTHVTTQPAATSSPRSHVTQSPPSTSQPPPLRSELSGPMSTGPAPLWAASGSDPARHSTATAATADTPHQKTAQRVFRDNRITEPTFPAGTPSGTRAPAAPGDIPPPRGQRRPPLP</sequence>
<dbReference type="Pfam" id="PF07679">
    <property type="entry name" value="I-set"/>
    <property type="match status" value="1"/>
</dbReference>
<dbReference type="SUPFAM" id="SSF48726">
    <property type="entry name" value="Immunoglobulin"/>
    <property type="match status" value="2"/>
</dbReference>
<dbReference type="SMART" id="SM00409">
    <property type="entry name" value="IG"/>
    <property type="match status" value="1"/>
</dbReference>
<dbReference type="InterPro" id="IPR013783">
    <property type="entry name" value="Ig-like_fold"/>
</dbReference>
<dbReference type="InterPro" id="IPR013098">
    <property type="entry name" value="Ig_I-set"/>
</dbReference>
<feature type="domain" description="Ig-like" evidence="3">
    <location>
        <begin position="48"/>
        <end position="126"/>
    </location>
</feature>
<dbReference type="InterPro" id="IPR003599">
    <property type="entry name" value="Ig_sub"/>
</dbReference>
<keyword evidence="1" id="KW-0393">Immunoglobulin domain</keyword>
<dbReference type="GO" id="GO:0007156">
    <property type="term" value="P:homophilic cell adhesion via plasma membrane adhesion molecules"/>
    <property type="evidence" value="ECO:0007669"/>
    <property type="project" value="TreeGrafter"/>
</dbReference>
<protein>
    <submittedName>
        <fullName evidence="4">IGS10 protein</fullName>
    </submittedName>
</protein>
<organism evidence="4 5">
    <name type="scientific">Caloenas nicobarica</name>
    <name type="common">Nicobar pigeon</name>
    <dbReference type="NCBI Taxonomy" id="187106"/>
    <lineage>
        <taxon>Eukaryota</taxon>
        <taxon>Metazoa</taxon>
        <taxon>Chordata</taxon>
        <taxon>Craniata</taxon>
        <taxon>Vertebrata</taxon>
        <taxon>Euteleostomi</taxon>
        <taxon>Archelosauria</taxon>
        <taxon>Archosauria</taxon>
        <taxon>Dinosauria</taxon>
        <taxon>Saurischia</taxon>
        <taxon>Theropoda</taxon>
        <taxon>Coelurosauria</taxon>
        <taxon>Aves</taxon>
        <taxon>Neognathae</taxon>
        <taxon>Neoaves</taxon>
        <taxon>Columbimorphae</taxon>
        <taxon>Columbiformes</taxon>
        <taxon>Columbidae</taxon>
        <taxon>Caloenas</taxon>
    </lineage>
</organism>
<dbReference type="GO" id="GO:0007411">
    <property type="term" value="P:axon guidance"/>
    <property type="evidence" value="ECO:0007669"/>
    <property type="project" value="TreeGrafter"/>
</dbReference>
<dbReference type="Proteomes" id="UP000546235">
    <property type="component" value="Unassembled WGS sequence"/>
</dbReference>
<dbReference type="AlphaFoldDB" id="A0A7K6TIY8"/>